<dbReference type="SUPFAM" id="SSF56112">
    <property type="entry name" value="Protein kinase-like (PK-like)"/>
    <property type="match status" value="1"/>
</dbReference>
<keyword evidence="3" id="KW-0723">Serine/threonine-protein kinase</keyword>
<comment type="similarity">
    <text evidence="1">Belongs to the protein kinase superfamily. STE Ser/Thr protein kinase family. STE20 subfamily.</text>
</comment>
<organism evidence="13 14">
    <name type="scientific">Oryzias sinensis</name>
    <name type="common">Chinese medaka</name>
    <dbReference type="NCBI Taxonomy" id="183150"/>
    <lineage>
        <taxon>Eukaryota</taxon>
        <taxon>Metazoa</taxon>
        <taxon>Chordata</taxon>
        <taxon>Craniata</taxon>
        <taxon>Vertebrata</taxon>
        <taxon>Euteleostomi</taxon>
        <taxon>Actinopterygii</taxon>
        <taxon>Neopterygii</taxon>
        <taxon>Teleostei</taxon>
        <taxon>Neoteleostei</taxon>
        <taxon>Acanthomorphata</taxon>
        <taxon>Ovalentaria</taxon>
        <taxon>Atherinomorphae</taxon>
        <taxon>Beloniformes</taxon>
        <taxon>Adrianichthyidae</taxon>
        <taxon>Oryziinae</taxon>
        <taxon>Oryzias</taxon>
    </lineage>
</organism>
<sequence>MFFRSSLGKDPDAAELFCKDDPEKLFADLREIGHGSFGAVYFARDVRNNEVVAIKKMSYSGKQTNEKWQDIIKEVKFLQKLRHPNTIEYRGCYLKEHTAWVRPPPTGALGLTSKRTRRCHL</sequence>
<dbReference type="GeneTree" id="ENSGT00940000159991"/>
<evidence type="ECO:0000256" key="1">
    <source>
        <dbReference type="ARBA" id="ARBA00008874"/>
    </source>
</evidence>
<evidence type="ECO:0000256" key="5">
    <source>
        <dbReference type="ARBA" id="ARBA00022741"/>
    </source>
</evidence>
<accession>A0A8C7WVS8</accession>
<evidence type="ECO:0000256" key="10">
    <source>
        <dbReference type="ARBA" id="ARBA00048679"/>
    </source>
</evidence>
<keyword evidence="7 11" id="KW-0067">ATP-binding</keyword>
<dbReference type="InterPro" id="IPR000719">
    <property type="entry name" value="Prot_kinase_dom"/>
</dbReference>
<protein>
    <recommendedName>
        <fullName evidence="2">non-specific serine/threonine protein kinase</fullName>
        <ecNumber evidence="2">2.7.11.1</ecNumber>
    </recommendedName>
</protein>
<dbReference type="PANTHER" id="PTHR47167">
    <property type="entry name" value="SERINE/THREONINE-PROTEIN KINASE TAO1-LIKE PROTEIN"/>
    <property type="match status" value="1"/>
</dbReference>
<evidence type="ECO:0000256" key="8">
    <source>
        <dbReference type="ARBA" id="ARBA00023054"/>
    </source>
</evidence>
<dbReference type="Pfam" id="PF00069">
    <property type="entry name" value="Pkinase"/>
    <property type="match status" value="1"/>
</dbReference>
<dbReference type="Ensembl" id="ENSOSIT00000004231.1">
    <property type="protein sequence ID" value="ENSOSIP00000003950.1"/>
    <property type="gene ID" value="ENSOSIG00000002621.1"/>
</dbReference>
<evidence type="ECO:0000256" key="4">
    <source>
        <dbReference type="ARBA" id="ARBA00022679"/>
    </source>
</evidence>
<dbReference type="PROSITE" id="PS50011">
    <property type="entry name" value="PROTEIN_KINASE_DOM"/>
    <property type="match status" value="1"/>
</dbReference>
<evidence type="ECO:0000256" key="9">
    <source>
        <dbReference type="ARBA" id="ARBA00047899"/>
    </source>
</evidence>
<dbReference type="InterPro" id="IPR017441">
    <property type="entry name" value="Protein_kinase_ATP_BS"/>
</dbReference>
<comment type="catalytic activity">
    <reaction evidence="10">
        <text>L-seryl-[protein] + ATP = O-phospho-L-seryl-[protein] + ADP + H(+)</text>
        <dbReference type="Rhea" id="RHEA:17989"/>
        <dbReference type="Rhea" id="RHEA-COMP:9863"/>
        <dbReference type="Rhea" id="RHEA-COMP:11604"/>
        <dbReference type="ChEBI" id="CHEBI:15378"/>
        <dbReference type="ChEBI" id="CHEBI:29999"/>
        <dbReference type="ChEBI" id="CHEBI:30616"/>
        <dbReference type="ChEBI" id="CHEBI:83421"/>
        <dbReference type="ChEBI" id="CHEBI:456216"/>
        <dbReference type="EC" id="2.7.11.1"/>
    </reaction>
</comment>
<dbReference type="FunFam" id="3.30.200.20:FF:000029">
    <property type="entry name" value="Serine/threonine-protein kinase TAO2, putative"/>
    <property type="match status" value="1"/>
</dbReference>
<evidence type="ECO:0000259" key="12">
    <source>
        <dbReference type="PROSITE" id="PS50011"/>
    </source>
</evidence>
<keyword evidence="6" id="KW-0418">Kinase</keyword>
<feature type="binding site" evidence="11">
    <location>
        <position position="56"/>
    </location>
    <ligand>
        <name>ATP</name>
        <dbReference type="ChEBI" id="CHEBI:30616"/>
    </ligand>
</feature>
<evidence type="ECO:0000256" key="7">
    <source>
        <dbReference type="ARBA" id="ARBA00022840"/>
    </source>
</evidence>
<proteinExistence type="inferred from homology"/>
<keyword evidence="8" id="KW-0175">Coiled coil</keyword>
<dbReference type="InterPro" id="IPR051234">
    <property type="entry name" value="TAO_STE20_kinase"/>
</dbReference>
<evidence type="ECO:0000256" key="3">
    <source>
        <dbReference type="ARBA" id="ARBA00022527"/>
    </source>
</evidence>
<keyword evidence="4" id="KW-0808">Transferase</keyword>
<comment type="catalytic activity">
    <reaction evidence="9">
        <text>L-threonyl-[protein] + ATP = O-phospho-L-threonyl-[protein] + ADP + H(+)</text>
        <dbReference type="Rhea" id="RHEA:46608"/>
        <dbReference type="Rhea" id="RHEA-COMP:11060"/>
        <dbReference type="Rhea" id="RHEA-COMP:11605"/>
        <dbReference type="ChEBI" id="CHEBI:15378"/>
        <dbReference type="ChEBI" id="CHEBI:30013"/>
        <dbReference type="ChEBI" id="CHEBI:30616"/>
        <dbReference type="ChEBI" id="CHEBI:61977"/>
        <dbReference type="ChEBI" id="CHEBI:456216"/>
        <dbReference type="EC" id="2.7.11.1"/>
    </reaction>
</comment>
<reference evidence="13" key="2">
    <citation type="submission" date="2025-09" db="UniProtKB">
        <authorList>
            <consortium name="Ensembl"/>
        </authorList>
    </citation>
    <scope>IDENTIFICATION</scope>
</reference>
<dbReference type="GO" id="GO:0005737">
    <property type="term" value="C:cytoplasm"/>
    <property type="evidence" value="ECO:0007669"/>
    <property type="project" value="TreeGrafter"/>
</dbReference>
<dbReference type="GO" id="GO:0005524">
    <property type="term" value="F:ATP binding"/>
    <property type="evidence" value="ECO:0007669"/>
    <property type="project" value="UniProtKB-UniRule"/>
</dbReference>
<keyword evidence="14" id="KW-1185">Reference proteome</keyword>
<reference evidence="13" key="1">
    <citation type="submission" date="2025-08" db="UniProtKB">
        <authorList>
            <consortium name="Ensembl"/>
        </authorList>
    </citation>
    <scope>IDENTIFICATION</scope>
</reference>
<evidence type="ECO:0000313" key="13">
    <source>
        <dbReference type="Ensembl" id="ENSOSIP00000003950.1"/>
    </source>
</evidence>
<dbReference type="GO" id="GO:0004674">
    <property type="term" value="F:protein serine/threonine kinase activity"/>
    <property type="evidence" value="ECO:0007669"/>
    <property type="project" value="UniProtKB-KW"/>
</dbReference>
<evidence type="ECO:0000256" key="6">
    <source>
        <dbReference type="ARBA" id="ARBA00022777"/>
    </source>
</evidence>
<keyword evidence="5 11" id="KW-0547">Nucleotide-binding</keyword>
<evidence type="ECO:0000256" key="2">
    <source>
        <dbReference type="ARBA" id="ARBA00012513"/>
    </source>
</evidence>
<dbReference type="Gene3D" id="3.30.200.20">
    <property type="entry name" value="Phosphorylase Kinase, domain 1"/>
    <property type="match status" value="1"/>
</dbReference>
<feature type="domain" description="Protein kinase" evidence="12">
    <location>
        <begin position="26"/>
        <end position="121"/>
    </location>
</feature>
<name>A0A8C7WVS8_9TELE</name>
<dbReference type="InterPro" id="IPR011009">
    <property type="entry name" value="Kinase-like_dom_sf"/>
</dbReference>
<evidence type="ECO:0000256" key="11">
    <source>
        <dbReference type="PROSITE-ProRule" id="PRU10141"/>
    </source>
</evidence>
<evidence type="ECO:0000313" key="14">
    <source>
        <dbReference type="Proteomes" id="UP000694383"/>
    </source>
</evidence>
<dbReference type="Proteomes" id="UP000694383">
    <property type="component" value="Unplaced"/>
</dbReference>
<dbReference type="AlphaFoldDB" id="A0A8C7WVS8"/>
<dbReference type="PANTHER" id="PTHR47167:SF6">
    <property type="entry name" value="SERINE_THREONINE-PROTEIN KINASE TAO2"/>
    <property type="match status" value="1"/>
</dbReference>
<dbReference type="PROSITE" id="PS00107">
    <property type="entry name" value="PROTEIN_KINASE_ATP"/>
    <property type="match status" value="1"/>
</dbReference>
<dbReference type="EC" id="2.7.11.1" evidence="2"/>